<keyword evidence="1" id="KW-0812">Transmembrane</keyword>
<dbReference type="RefSeq" id="WP_261617066.1">
    <property type="nucleotide sequence ID" value="NZ_JALIDZ010000007.1"/>
</dbReference>
<keyword evidence="1" id="KW-0472">Membrane</keyword>
<gene>
    <name evidence="2" type="ORF">MUB46_16690</name>
</gene>
<name>A0AAW5R000_9HYPH</name>
<keyword evidence="1" id="KW-1133">Transmembrane helix</keyword>
<keyword evidence="3" id="KW-1185">Reference proteome</keyword>
<feature type="transmembrane region" description="Helical" evidence="1">
    <location>
        <begin position="55"/>
        <end position="73"/>
    </location>
</feature>
<proteinExistence type="predicted"/>
<feature type="transmembrane region" description="Helical" evidence="1">
    <location>
        <begin position="85"/>
        <end position="106"/>
    </location>
</feature>
<comment type="caution">
    <text evidence="2">The sequence shown here is derived from an EMBL/GenBank/DDBJ whole genome shotgun (WGS) entry which is preliminary data.</text>
</comment>
<sequence>MTGFLGAFFAPEIRAWYGAEPLWKVFWVYGVLVSSFLIAVGALAVYRNQIAQQQIMLICFAAYTVWILVSVWRCADGAHPFWGPVARWLTVTWAGNTILTILFLQLDLAARYLGH</sequence>
<evidence type="ECO:0000256" key="1">
    <source>
        <dbReference type="SAM" id="Phobius"/>
    </source>
</evidence>
<dbReference type="Proteomes" id="UP001320898">
    <property type="component" value="Unassembled WGS sequence"/>
</dbReference>
<evidence type="ECO:0000313" key="2">
    <source>
        <dbReference type="EMBL" id="MCT8973502.1"/>
    </source>
</evidence>
<dbReference type="AlphaFoldDB" id="A0AAW5R000"/>
<protein>
    <submittedName>
        <fullName evidence="2">Uncharacterized protein</fullName>
    </submittedName>
</protein>
<dbReference type="EMBL" id="JALIDZ010000007">
    <property type="protein sequence ID" value="MCT8973502.1"/>
    <property type="molecule type" value="Genomic_DNA"/>
</dbReference>
<evidence type="ECO:0000313" key="3">
    <source>
        <dbReference type="Proteomes" id="UP001320898"/>
    </source>
</evidence>
<organism evidence="2 3">
    <name type="scientific">Microbaculum marinisediminis</name>
    <dbReference type="NCBI Taxonomy" id="2931392"/>
    <lineage>
        <taxon>Bacteria</taxon>
        <taxon>Pseudomonadati</taxon>
        <taxon>Pseudomonadota</taxon>
        <taxon>Alphaproteobacteria</taxon>
        <taxon>Hyphomicrobiales</taxon>
        <taxon>Tepidamorphaceae</taxon>
        <taxon>Microbaculum</taxon>
    </lineage>
</organism>
<accession>A0AAW5R000</accession>
<feature type="transmembrane region" description="Helical" evidence="1">
    <location>
        <begin position="25"/>
        <end position="46"/>
    </location>
</feature>
<reference evidence="2 3" key="1">
    <citation type="submission" date="2022-04" db="EMBL/GenBank/DDBJ databases">
        <authorList>
            <person name="Ye Y.-Q."/>
            <person name="Du Z.-J."/>
        </authorList>
    </citation>
    <scope>NUCLEOTIDE SEQUENCE [LARGE SCALE GENOMIC DNA]</scope>
    <source>
        <strain evidence="2 3">A6E488</strain>
    </source>
</reference>